<evidence type="ECO:0000256" key="14">
    <source>
        <dbReference type="SAM" id="MobiDB-lite"/>
    </source>
</evidence>
<comment type="similarity">
    <text evidence="2 13">Belongs to the OXA1/ALB3/YidC family. Type 1 subfamily.</text>
</comment>
<dbReference type="Proteomes" id="UP000178797">
    <property type="component" value="Unassembled WGS sequence"/>
</dbReference>
<dbReference type="NCBIfam" id="TIGR03592">
    <property type="entry name" value="yidC_oxa1_cterm"/>
    <property type="match status" value="1"/>
</dbReference>
<accession>A0A1F7S0D7</accession>
<feature type="region of interest" description="Disordered" evidence="14">
    <location>
        <begin position="27"/>
        <end position="55"/>
    </location>
</feature>
<keyword evidence="5 13" id="KW-1003">Cell membrane</keyword>
<feature type="transmembrane region" description="Helical" evidence="13">
    <location>
        <begin position="518"/>
        <end position="540"/>
    </location>
</feature>
<dbReference type="GO" id="GO:0051205">
    <property type="term" value="P:protein insertion into membrane"/>
    <property type="evidence" value="ECO:0007669"/>
    <property type="project" value="TreeGrafter"/>
</dbReference>
<feature type="transmembrane region" description="Helical" evidence="13">
    <location>
        <begin position="426"/>
        <end position="451"/>
    </location>
</feature>
<dbReference type="HAMAP" id="MF_01810">
    <property type="entry name" value="YidC_type1"/>
    <property type="match status" value="1"/>
</dbReference>
<comment type="caution">
    <text evidence="17">The sequence shown here is derived from an EMBL/GenBank/DDBJ whole genome shotgun (WGS) entry which is preliminary data.</text>
</comment>
<keyword evidence="4 13" id="KW-0813">Transport</keyword>
<evidence type="ECO:0000256" key="9">
    <source>
        <dbReference type="ARBA" id="ARBA00023136"/>
    </source>
</evidence>
<dbReference type="PRINTS" id="PR00701">
    <property type="entry name" value="60KDINNERMP"/>
</dbReference>
<gene>
    <name evidence="13" type="primary">yidC</name>
    <name evidence="17" type="ORF">A2W05_09400</name>
</gene>
<evidence type="ECO:0000256" key="13">
    <source>
        <dbReference type="HAMAP-Rule" id="MF_01810"/>
    </source>
</evidence>
<dbReference type="InterPro" id="IPR028055">
    <property type="entry name" value="YidC/Oxa/ALB_C"/>
</dbReference>
<organism evidence="17 18">
    <name type="scientific">Candidatus Schekmanbacteria bacterium RBG_16_38_10</name>
    <dbReference type="NCBI Taxonomy" id="1817879"/>
    <lineage>
        <taxon>Bacteria</taxon>
        <taxon>Candidatus Schekmaniibacteriota</taxon>
    </lineage>
</organism>
<comment type="subcellular location">
    <subcellularLocation>
        <location evidence="1">Cell inner membrane</location>
        <topology evidence="1">Multi-pass membrane protein</topology>
    </subcellularLocation>
    <subcellularLocation>
        <location evidence="13">Cell membrane</location>
        <topology evidence="13">Multi-pass membrane protein</topology>
    </subcellularLocation>
</comment>
<evidence type="ECO:0000256" key="6">
    <source>
        <dbReference type="ARBA" id="ARBA00022692"/>
    </source>
</evidence>
<dbReference type="NCBIfam" id="TIGR03593">
    <property type="entry name" value="yidC_nterm"/>
    <property type="match status" value="1"/>
</dbReference>
<keyword evidence="8 13" id="KW-1133">Transmembrane helix</keyword>
<sequence>MDKRVLLAITLCMVVYLVFMMLTPQPNKGKSMPQTKKEVTGQPNKIDNSKAENKEQLHQDYNLPTVELKEMTLGNDLYGATFSNRGASLKTLILKGYKDYKKEKELILLSSAEENPAHFVLRAVGNSVDLGKVNWEIRNSDGKSIEFSCLLPNGLEIRKSFTISTNTYNINLTLSIKNKLSTPVKSTFELTAFAGLQQDSPYREEAYLQGFIGTKPSDYAVEYVNPANIKDGVMTVKYKDTVWQGIKNRYFTGVVIPQDNSLIDSYSFNLVKEHQGIAVNNGGKDVIRNNVSCGFKTVEIEFQPGADNVYGFNIYTGPIHYSELEEQKSGLLLLLDYAGFDFIGFTILGILNFFFNIFRNYGVAILLTTFLIRLLLFPLTKKGQVSMYKLQRIQPKLLALKEQYKNDKQKFAQEQMRMFKEYGVNPLGGCLPMLIQLPVWFGMYSVCDISIDFRQAHFMSWMNDLSEPDRLAQLPFSILGTSDLNLLPIIMVIVSIVQMLMQPASPDPQARTQQRMMLFMWPIMGMLFYGLAAGLSLYFITNSVLAIAEQRIIKKYFIKA</sequence>
<dbReference type="CDD" id="cd20070">
    <property type="entry name" value="5TM_YidC_Alb3"/>
    <property type="match status" value="1"/>
</dbReference>
<evidence type="ECO:0000313" key="18">
    <source>
        <dbReference type="Proteomes" id="UP000178797"/>
    </source>
</evidence>
<dbReference type="GO" id="GO:0015031">
    <property type="term" value="P:protein transport"/>
    <property type="evidence" value="ECO:0007669"/>
    <property type="project" value="UniProtKB-KW"/>
</dbReference>
<dbReference type="InterPro" id="IPR001708">
    <property type="entry name" value="YidC/ALB3/OXA1/COX18"/>
</dbReference>
<keyword evidence="9 13" id="KW-0472">Membrane</keyword>
<feature type="transmembrane region" description="Helical" evidence="13">
    <location>
        <begin position="471"/>
        <end position="497"/>
    </location>
</feature>
<proteinExistence type="inferred from homology"/>
<dbReference type="Gene3D" id="2.70.98.90">
    <property type="match status" value="1"/>
</dbReference>
<evidence type="ECO:0000256" key="2">
    <source>
        <dbReference type="ARBA" id="ARBA00010527"/>
    </source>
</evidence>
<evidence type="ECO:0000256" key="5">
    <source>
        <dbReference type="ARBA" id="ARBA00022475"/>
    </source>
</evidence>
<feature type="transmembrane region" description="Helical" evidence="13">
    <location>
        <begin position="361"/>
        <end position="379"/>
    </location>
</feature>
<evidence type="ECO:0000259" key="15">
    <source>
        <dbReference type="Pfam" id="PF02096"/>
    </source>
</evidence>
<reference evidence="17 18" key="1">
    <citation type="journal article" date="2016" name="Nat. Commun.">
        <title>Thousands of microbial genomes shed light on interconnected biogeochemical processes in an aquifer system.</title>
        <authorList>
            <person name="Anantharaman K."/>
            <person name="Brown C.T."/>
            <person name="Hug L.A."/>
            <person name="Sharon I."/>
            <person name="Castelle C.J."/>
            <person name="Probst A.J."/>
            <person name="Thomas B.C."/>
            <person name="Singh A."/>
            <person name="Wilkins M.J."/>
            <person name="Karaoz U."/>
            <person name="Brodie E.L."/>
            <person name="Williams K.H."/>
            <person name="Hubbard S.S."/>
            <person name="Banfield J.F."/>
        </authorList>
    </citation>
    <scope>NUCLEOTIDE SEQUENCE [LARGE SCALE GENOMIC DNA]</scope>
</reference>
<keyword evidence="10 13" id="KW-0143">Chaperone</keyword>
<evidence type="ECO:0000256" key="8">
    <source>
        <dbReference type="ARBA" id="ARBA00022989"/>
    </source>
</evidence>
<dbReference type="InterPro" id="IPR028053">
    <property type="entry name" value="Membr_insert_YidC_N"/>
</dbReference>
<keyword evidence="7 13" id="KW-0653">Protein transport</keyword>
<dbReference type="GO" id="GO:0005886">
    <property type="term" value="C:plasma membrane"/>
    <property type="evidence" value="ECO:0007669"/>
    <property type="project" value="UniProtKB-SubCell"/>
</dbReference>
<feature type="transmembrane region" description="Helical" evidence="13">
    <location>
        <begin position="6"/>
        <end position="23"/>
    </location>
</feature>
<evidence type="ECO:0000256" key="3">
    <source>
        <dbReference type="ARBA" id="ARBA00015325"/>
    </source>
</evidence>
<evidence type="ECO:0000256" key="10">
    <source>
        <dbReference type="ARBA" id="ARBA00023186"/>
    </source>
</evidence>
<comment type="subunit">
    <text evidence="13">Interacts with the Sec translocase complex via SecD. Specifically interacts with transmembrane segments of nascent integral membrane proteins during membrane integration.</text>
</comment>
<evidence type="ECO:0000256" key="4">
    <source>
        <dbReference type="ARBA" id="ARBA00022448"/>
    </source>
</evidence>
<evidence type="ECO:0000259" key="16">
    <source>
        <dbReference type="Pfam" id="PF14849"/>
    </source>
</evidence>
<dbReference type="GO" id="GO:0032977">
    <property type="term" value="F:membrane insertase activity"/>
    <property type="evidence" value="ECO:0007669"/>
    <property type="project" value="InterPro"/>
</dbReference>
<evidence type="ECO:0000256" key="7">
    <source>
        <dbReference type="ARBA" id="ARBA00022927"/>
    </source>
</evidence>
<dbReference type="Pfam" id="PF14849">
    <property type="entry name" value="YidC_periplas"/>
    <property type="match status" value="1"/>
</dbReference>
<feature type="domain" description="Membrane insertase YidC/Oxa/ALB C-terminal" evidence="15">
    <location>
        <begin position="361"/>
        <end position="555"/>
    </location>
</feature>
<feature type="domain" description="Membrane insertase YidC N-terminal" evidence="16">
    <location>
        <begin position="72"/>
        <end position="343"/>
    </location>
</feature>
<protein>
    <recommendedName>
        <fullName evidence="3 13">Membrane protein insertase YidC</fullName>
    </recommendedName>
    <alternativeName>
        <fullName evidence="12 13">Foldase YidC</fullName>
    </alternativeName>
    <alternativeName>
        <fullName evidence="11 13">Membrane integrase YidC</fullName>
    </alternativeName>
    <alternativeName>
        <fullName evidence="13">Membrane protein YidC</fullName>
    </alternativeName>
</protein>
<dbReference type="InterPro" id="IPR019998">
    <property type="entry name" value="Membr_insert_YidC"/>
</dbReference>
<evidence type="ECO:0000313" key="17">
    <source>
        <dbReference type="EMBL" id="OGL47262.1"/>
    </source>
</evidence>
<dbReference type="CDD" id="cd19961">
    <property type="entry name" value="EcYidC-like_peri"/>
    <property type="match status" value="1"/>
</dbReference>
<comment type="function">
    <text evidence="13">Required for the insertion and/or proper folding and/or complex formation of integral membrane proteins into the membrane. Involved in integration of membrane proteins that insert both dependently and independently of the Sec translocase complex, as well as at least some lipoproteins. Aids folding of multispanning membrane proteins.</text>
</comment>
<dbReference type="PANTHER" id="PTHR12428:SF65">
    <property type="entry name" value="CYTOCHROME C OXIDASE ASSEMBLY PROTEIN COX18, MITOCHONDRIAL"/>
    <property type="match status" value="1"/>
</dbReference>
<dbReference type="PANTHER" id="PTHR12428">
    <property type="entry name" value="OXA1"/>
    <property type="match status" value="1"/>
</dbReference>
<dbReference type="Pfam" id="PF02096">
    <property type="entry name" value="60KD_IMP"/>
    <property type="match status" value="1"/>
</dbReference>
<dbReference type="AlphaFoldDB" id="A0A1F7S0D7"/>
<dbReference type="InterPro" id="IPR047196">
    <property type="entry name" value="YidC_ALB_C"/>
</dbReference>
<evidence type="ECO:0000256" key="1">
    <source>
        <dbReference type="ARBA" id="ARBA00004429"/>
    </source>
</evidence>
<keyword evidence="6 13" id="KW-0812">Transmembrane</keyword>
<evidence type="ECO:0000256" key="11">
    <source>
        <dbReference type="ARBA" id="ARBA00033245"/>
    </source>
</evidence>
<name>A0A1F7S0D7_9BACT</name>
<dbReference type="EMBL" id="MGDE01000049">
    <property type="protein sequence ID" value="OGL47262.1"/>
    <property type="molecule type" value="Genomic_DNA"/>
</dbReference>
<dbReference type="InterPro" id="IPR038221">
    <property type="entry name" value="YidC_periplasmic_sf"/>
</dbReference>
<evidence type="ECO:0000256" key="12">
    <source>
        <dbReference type="ARBA" id="ARBA00033342"/>
    </source>
</evidence>